<name>A0ABU7BV99_9TELE</name>
<accession>A0ABU7BV99</accession>
<comment type="caution">
    <text evidence="1">The sequence shown here is derived from an EMBL/GenBank/DDBJ whole genome shotgun (WGS) entry which is preliminary data.</text>
</comment>
<gene>
    <name evidence="1" type="ORF">ATANTOWER_024859</name>
</gene>
<protein>
    <submittedName>
        <fullName evidence="1">Uncharacterized protein</fullName>
    </submittedName>
</protein>
<dbReference type="EMBL" id="JAHUTI010069410">
    <property type="protein sequence ID" value="MED6254396.1"/>
    <property type="molecule type" value="Genomic_DNA"/>
</dbReference>
<dbReference type="Proteomes" id="UP001345963">
    <property type="component" value="Unassembled WGS sequence"/>
</dbReference>
<reference evidence="1 2" key="1">
    <citation type="submission" date="2021-07" db="EMBL/GenBank/DDBJ databases">
        <authorList>
            <person name="Palmer J.M."/>
        </authorList>
    </citation>
    <scope>NUCLEOTIDE SEQUENCE [LARGE SCALE GENOMIC DNA]</scope>
    <source>
        <strain evidence="1 2">AT_MEX2019</strain>
        <tissue evidence="1">Muscle</tissue>
    </source>
</reference>
<sequence>MKEMIVFAGSRLGVYQPPRQTPPPPFFDCKHPADFKRTALSGRKAAGAILAVLMSTTGESSLGEIT</sequence>
<evidence type="ECO:0000313" key="2">
    <source>
        <dbReference type="Proteomes" id="UP001345963"/>
    </source>
</evidence>
<organism evidence="1 2">
    <name type="scientific">Ataeniobius toweri</name>
    <dbReference type="NCBI Taxonomy" id="208326"/>
    <lineage>
        <taxon>Eukaryota</taxon>
        <taxon>Metazoa</taxon>
        <taxon>Chordata</taxon>
        <taxon>Craniata</taxon>
        <taxon>Vertebrata</taxon>
        <taxon>Euteleostomi</taxon>
        <taxon>Actinopterygii</taxon>
        <taxon>Neopterygii</taxon>
        <taxon>Teleostei</taxon>
        <taxon>Neoteleostei</taxon>
        <taxon>Acanthomorphata</taxon>
        <taxon>Ovalentaria</taxon>
        <taxon>Atherinomorphae</taxon>
        <taxon>Cyprinodontiformes</taxon>
        <taxon>Goodeidae</taxon>
        <taxon>Ataeniobius</taxon>
    </lineage>
</organism>
<keyword evidence="2" id="KW-1185">Reference proteome</keyword>
<proteinExistence type="predicted"/>
<evidence type="ECO:0000313" key="1">
    <source>
        <dbReference type="EMBL" id="MED6254396.1"/>
    </source>
</evidence>